<accession>A0AAW0SSF9</accession>
<feature type="region of interest" description="Disordered" evidence="2">
    <location>
        <begin position="92"/>
        <end position="131"/>
    </location>
</feature>
<sequence>MDPTVSDYALATPMMTKFASQFDLEPWSIDDFHITNHTMEGQLVNNEWLLSNFDPSLFEYTSSDLLNPNDSTQYETNLDLQQMSMNSQMISPHIHGTDRYTGENQKEDGYTGENQKGKRKKETSSAARSRRWRIQQKAQLVELRKENASLQEKLREMTLQRNEALMEASNLRALVIQKNDWLRNENNRLQKLVSTMKFIE</sequence>
<evidence type="ECO:0000256" key="2">
    <source>
        <dbReference type="SAM" id="MobiDB-lite"/>
    </source>
</evidence>
<proteinExistence type="predicted"/>
<keyword evidence="4" id="KW-1185">Reference proteome</keyword>
<organism evidence="3 4">
    <name type="scientific">Scylla paramamosain</name>
    <name type="common">Mud crab</name>
    <dbReference type="NCBI Taxonomy" id="85552"/>
    <lineage>
        <taxon>Eukaryota</taxon>
        <taxon>Metazoa</taxon>
        <taxon>Ecdysozoa</taxon>
        <taxon>Arthropoda</taxon>
        <taxon>Crustacea</taxon>
        <taxon>Multicrustacea</taxon>
        <taxon>Malacostraca</taxon>
        <taxon>Eumalacostraca</taxon>
        <taxon>Eucarida</taxon>
        <taxon>Decapoda</taxon>
        <taxon>Pleocyemata</taxon>
        <taxon>Brachyura</taxon>
        <taxon>Eubrachyura</taxon>
        <taxon>Portunoidea</taxon>
        <taxon>Portunidae</taxon>
        <taxon>Portuninae</taxon>
        <taxon>Scylla</taxon>
    </lineage>
</organism>
<protein>
    <recommendedName>
        <fullName evidence="5">BZIP domain-containing protein</fullName>
    </recommendedName>
</protein>
<evidence type="ECO:0000313" key="3">
    <source>
        <dbReference type="EMBL" id="KAK8378334.1"/>
    </source>
</evidence>
<reference evidence="3 4" key="1">
    <citation type="submission" date="2023-03" db="EMBL/GenBank/DDBJ databases">
        <title>High-quality genome of Scylla paramamosain provides insights in environmental adaptation.</title>
        <authorList>
            <person name="Zhang L."/>
        </authorList>
    </citation>
    <scope>NUCLEOTIDE SEQUENCE [LARGE SCALE GENOMIC DNA]</scope>
    <source>
        <strain evidence="3">LZ_2023a</strain>
        <tissue evidence="3">Muscle</tissue>
    </source>
</reference>
<evidence type="ECO:0000313" key="4">
    <source>
        <dbReference type="Proteomes" id="UP001487740"/>
    </source>
</evidence>
<gene>
    <name evidence="3" type="ORF">O3P69_011076</name>
</gene>
<feature type="compositionally biased region" description="Basic and acidic residues" evidence="2">
    <location>
        <begin position="95"/>
        <end position="109"/>
    </location>
</feature>
<feature type="coiled-coil region" evidence="1">
    <location>
        <begin position="133"/>
        <end position="167"/>
    </location>
</feature>
<evidence type="ECO:0000256" key="1">
    <source>
        <dbReference type="SAM" id="Coils"/>
    </source>
</evidence>
<name>A0AAW0SSF9_SCYPA</name>
<evidence type="ECO:0008006" key="5">
    <source>
        <dbReference type="Google" id="ProtNLM"/>
    </source>
</evidence>
<dbReference type="Proteomes" id="UP001487740">
    <property type="component" value="Unassembled WGS sequence"/>
</dbReference>
<dbReference type="EMBL" id="JARAKH010000045">
    <property type="protein sequence ID" value="KAK8378334.1"/>
    <property type="molecule type" value="Genomic_DNA"/>
</dbReference>
<dbReference type="AlphaFoldDB" id="A0AAW0SSF9"/>
<comment type="caution">
    <text evidence="3">The sequence shown here is derived from an EMBL/GenBank/DDBJ whole genome shotgun (WGS) entry which is preliminary data.</text>
</comment>
<keyword evidence="1" id="KW-0175">Coiled coil</keyword>